<evidence type="ECO:0000256" key="7">
    <source>
        <dbReference type="ARBA" id="ARBA00023326"/>
    </source>
</evidence>
<evidence type="ECO:0000256" key="4">
    <source>
        <dbReference type="ARBA" id="ARBA00022729"/>
    </source>
</evidence>
<feature type="chain" id="PRO_5015465211" description="Polyhydroxybutyrate depolymerase" evidence="8">
    <location>
        <begin position="25"/>
        <end position="327"/>
    </location>
</feature>
<protein>
    <recommendedName>
        <fullName evidence="11">Polyhydroxybutyrate depolymerase</fullName>
    </recommendedName>
</protein>
<evidence type="ECO:0000256" key="1">
    <source>
        <dbReference type="ARBA" id="ARBA00004613"/>
    </source>
</evidence>
<dbReference type="GO" id="GO:0005576">
    <property type="term" value="C:extracellular region"/>
    <property type="evidence" value="ECO:0007669"/>
    <property type="project" value="UniProtKB-SubCell"/>
</dbReference>
<keyword evidence="2" id="KW-0964">Secreted</keyword>
<gene>
    <name evidence="9" type="ORF">DDZ18_02470</name>
</gene>
<dbReference type="InterPro" id="IPR043595">
    <property type="entry name" value="FaeB/C/D"/>
</dbReference>
<organism evidence="9 10">
    <name type="scientific">Marinicauda salina</name>
    <dbReference type="NCBI Taxonomy" id="2135793"/>
    <lineage>
        <taxon>Bacteria</taxon>
        <taxon>Pseudomonadati</taxon>
        <taxon>Pseudomonadota</taxon>
        <taxon>Alphaproteobacteria</taxon>
        <taxon>Maricaulales</taxon>
        <taxon>Maricaulaceae</taxon>
        <taxon>Marinicauda</taxon>
    </lineage>
</organism>
<comment type="subcellular location">
    <subcellularLocation>
        <location evidence="1">Secreted</location>
    </subcellularLocation>
</comment>
<dbReference type="SUPFAM" id="SSF53474">
    <property type="entry name" value="alpha/beta-Hydrolases"/>
    <property type="match status" value="1"/>
</dbReference>
<dbReference type="InterPro" id="IPR010126">
    <property type="entry name" value="Esterase_phb"/>
</dbReference>
<name>A0A2U2BWY5_9PROT</name>
<evidence type="ECO:0000313" key="9">
    <source>
        <dbReference type="EMBL" id="PWE18489.1"/>
    </source>
</evidence>
<keyword evidence="10" id="KW-1185">Reference proteome</keyword>
<evidence type="ECO:0000256" key="8">
    <source>
        <dbReference type="SAM" id="SignalP"/>
    </source>
</evidence>
<dbReference type="EMBL" id="QEXV01000001">
    <property type="protein sequence ID" value="PWE18489.1"/>
    <property type="molecule type" value="Genomic_DNA"/>
</dbReference>
<sequence>MLKTILAPTAAALVAAGVAAIAIATQIPSADSERPVRTACASGAELQTGLSAHRLETGGRERAYRLYVPHDHAGDAPIPLVVDLQASGVSPEIEFAISGLEDAAERNGFAVLLPEAVTPFPSGGHTWNVPASPDGPDDVAFIAAAIDDAAGRACVDETRVYAVGFSGGGRMASELACRTPERFAAIGAVGGLRHPGGARACRRADPAVSIIAFHSVDDPINPYRYEAGAAPPYWTHGVDEALSRWAATNGCAARPVVERASARAERIVYDDCRGGGRVVLHRLSGSGHVWPGSGFAFPERLGAPEPEIAATPMIVDFLSRYERRPER</sequence>
<dbReference type="Proteomes" id="UP000245168">
    <property type="component" value="Unassembled WGS sequence"/>
</dbReference>
<dbReference type="OrthoDB" id="9805640at2"/>
<evidence type="ECO:0000256" key="5">
    <source>
        <dbReference type="ARBA" id="ARBA00022801"/>
    </source>
</evidence>
<keyword evidence="3" id="KW-0858">Xylan degradation</keyword>
<evidence type="ECO:0000313" key="10">
    <source>
        <dbReference type="Proteomes" id="UP000245168"/>
    </source>
</evidence>
<dbReference type="GO" id="GO:0045493">
    <property type="term" value="P:xylan catabolic process"/>
    <property type="evidence" value="ECO:0007669"/>
    <property type="project" value="UniProtKB-KW"/>
</dbReference>
<dbReference type="RefSeq" id="WP_109251764.1">
    <property type="nucleotide sequence ID" value="NZ_QEXV01000001.1"/>
</dbReference>
<dbReference type="Pfam" id="PF10503">
    <property type="entry name" value="Esterase_PHB"/>
    <property type="match status" value="1"/>
</dbReference>
<evidence type="ECO:0008006" key="11">
    <source>
        <dbReference type="Google" id="ProtNLM"/>
    </source>
</evidence>
<proteinExistence type="predicted"/>
<evidence type="ECO:0000256" key="3">
    <source>
        <dbReference type="ARBA" id="ARBA00022651"/>
    </source>
</evidence>
<evidence type="ECO:0000256" key="6">
    <source>
        <dbReference type="ARBA" id="ARBA00023277"/>
    </source>
</evidence>
<keyword evidence="4 8" id="KW-0732">Signal</keyword>
<dbReference type="PANTHER" id="PTHR38050:SF2">
    <property type="entry name" value="FERULOYL ESTERASE C-RELATED"/>
    <property type="match status" value="1"/>
</dbReference>
<keyword evidence="6" id="KW-0119">Carbohydrate metabolism</keyword>
<dbReference type="GO" id="GO:0030600">
    <property type="term" value="F:feruloyl esterase activity"/>
    <property type="evidence" value="ECO:0007669"/>
    <property type="project" value="InterPro"/>
</dbReference>
<dbReference type="PANTHER" id="PTHR38050">
    <property type="match status" value="1"/>
</dbReference>
<evidence type="ECO:0000256" key="2">
    <source>
        <dbReference type="ARBA" id="ARBA00022525"/>
    </source>
</evidence>
<reference evidence="10" key="1">
    <citation type="submission" date="2018-05" db="EMBL/GenBank/DDBJ databases">
        <authorList>
            <person name="Liu B.-T."/>
        </authorList>
    </citation>
    <scope>NUCLEOTIDE SEQUENCE [LARGE SCALE GENOMIC DNA]</scope>
    <source>
        <strain evidence="10">WD6-1</strain>
    </source>
</reference>
<keyword evidence="7" id="KW-0624">Polysaccharide degradation</keyword>
<dbReference type="AlphaFoldDB" id="A0A2U2BWY5"/>
<dbReference type="Gene3D" id="3.40.50.1820">
    <property type="entry name" value="alpha/beta hydrolase"/>
    <property type="match status" value="1"/>
</dbReference>
<accession>A0A2U2BWY5</accession>
<dbReference type="InterPro" id="IPR029058">
    <property type="entry name" value="AB_hydrolase_fold"/>
</dbReference>
<feature type="signal peptide" evidence="8">
    <location>
        <begin position="1"/>
        <end position="24"/>
    </location>
</feature>
<comment type="caution">
    <text evidence="9">The sequence shown here is derived from an EMBL/GenBank/DDBJ whole genome shotgun (WGS) entry which is preliminary data.</text>
</comment>
<keyword evidence="5" id="KW-0378">Hydrolase</keyword>